<comment type="caution">
    <text evidence="3">The sequence shown here is derived from an EMBL/GenBank/DDBJ whole genome shotgun (WGS) entry which is preliminary data.</text>
</comment>
<protein>
    <submittedName>
        <fullName evidence="3">Membrane protein</fullName>
    </submittedName>
</protein>
<keyword evidence="4" id="KW-1185">Reference proteome</keyword>
<feature type="transmembrane region" description="Helical" evidence="2">
    <location>
        <begin position="137"/>
        <end position="163"/>
    </location>
</feature>
<gene>
    <name evidence="3" type="ORF">QOZ94_002098</name>
</gene>
<dbReference type="Proteomes" id="UP001241747">
    <property type="component" value="Unassembled WGS sequence"/>
</dbReference>
<feature type="compositionally biased region" description="Polar residues" evidence="1">
    <location>
        <begin position="1"/>
        <end position="20"/>
    </location>
</feature>
<dbReference type="Pfam" id="PF06210">
    <property type="entry name" value="DUF1003"/>
    <property type="match status" value="1"/>
</dbReference>
<dbReference type="InterPro" id="IPR010406">
    <property type="entry name" value="DUF1003"/>
</dbReference>
<dbReference type="PANTHER" id="PTHR41386">
    <property type="entry name" value="INTEGRAL MEMBRANE PROTEIN-RELATED"/>
    <property type="match status" value="1"/>
</dbReference>
<dbReference type="PANTHER" id="PTHR41386:SF1">
    <property type="entry name" value="MEMBRANE PROTEIN"/>
    <property type="match status" value="1"/>
</dbReference>
<organism evidence="3 4">
    <name type="scientific">Xanthobacter agilis</name>
    <dbReference type="NCBI Taxonomy" id="47492"/>
    <lineage>
        <taxon>Bacteria</taxon>
        <taxon>Pseudomonadati</taxon>
        <taxon>Pseudomonadota</taxon>
        <taxon>Alphaproteobacteria</taxon>
        <taxon>Hyphomicrobiales</taxon>
        <taxon>Xanthobacteraceae</taxon>
        <taxon>Xanthobacter</taxon>
    </lineage>
</organism>
<dbReference type="EMBL" id="JAUSVY010000004">
    <property type="protein sequence ID" value="MDQ0505302.1"/>
    <property type="molecule type" value="Genomic_DNA"/>
</dbReference>
<evidence type="ECO:0000256" key="2">
    <source>
        <dbReference type="SAM" id="Phobius"/>
    </source>
</evidence>
<keyword evidence="2" id="KW-0812">Transmembrane</keyword>
<evidence type="ECO:0000313" key="4">
    <source>
        <dbReference type="Proteomes" id="UP001241747"/>
    </source>
</evidence>
<evidence type="ECO:0000256" key="1">
    <source>
        <dbReference type="SAM" id="MobiDB-lite"/>
    </source>
</evidence>
<proteinExistence type="predicted"/>
<sequence length="259" mass="28786">MGHRSGNTSGDREAVSQSGEAGQPARGKTRPQVICGVCAQTFPLDQTVPLAELRPALAAFARESHPDLGAEGLVCLKDLARLRAAFVARLLERERGELGALEIEVVESLAANETLAEDVEKSFERERTFGDRMADALAMFGGSWGFIGVFAAILVVWIVFNLITVGRAQFDPYPFILLNLVLSCLAAIQAPVIMMSQKRVEVRDRMRAENDFKVNLKAELEIRHLHEKLDHLLGQQWERLAQIQEIQLDVLEAMNGRRK</sequence>
<feature type="region of interest" description="Disordered" evidence="1">
    <location>
        <begin position="1"/>
        <end position="28"/>
    </location>
</feature>
<keyword evidence="2" id="KW-0472">Membrane</keyword>
<name>A0ABU0LDS8_XANAG</name>
<feature type="transmembrane region" description="Helical" evidence="2">
    <location>
        <begin position="175"/>
        <end position="196"/>
    </location>
</feature>
<dbReference type="RefSeq" id="WP_237344475.1">
    <property type="nucleotide sequence ID" value="NZ_JABWGX010000004.1"/>
</dbReference>
<accession>A0ABU0LDS8</accession>
<evidence type="ECO:0000313" key="3">
    <source>
        <dbReference type="EMBL" id="MDQ0505302.1"/>
    </source>
</evidence>
<keyword evidence="2" id="KW-1133">Transmembrane helix</keyword>
<reference evidence="3 4" key="1">
    <citation type="submission" date="2023-07" db="EMBL/GenBank/DDBJ databases">
        <title>Genomic Encyclopedia of Type Strains, Phase IV (KMG-IV): sequencing the most valuable type-strain genomes for metagenomic binning, comparative biology and taxonomic classification.</title>
        <authorList>
            <person name="Goeker M."/>
        </authorList>
    </citation>
    <scope>NUCLEOTIDE SEQUENCE [LARGE SCALE GENOMIC DNA]</scope>
    <source>
        <strain evidence="3 4">DSM 3770</strain>
    </source>
</reference>